<dbReference type="EMBL" id="PQXL01000613">
    <property type="protein sequence ID" value="THV44577.1"/>
    <property type="molecule type" value="Genomic_DNA"/>
</dbReference>
<dbReference type="Proteomes" id="UP000308671">
    <property type="component" value="Unassembled WGS sequence"/>
</dbReference>
<accession>A0A4S8QI93</accession>
<reference evidence="1 2" key="1">
    <citation type="submission" date="2017-12" db="EMBL/GenBank/DDBJ databases">
        <title>Comparative genomics of Botrytis spp.</title>
        <authorList>
            <person name="Valero-Jimenez C.A."/>
            <person name="Tapia P."/>
            <person name="Veloso J."/>
            <person name="Silva-Moreno E."/>
            <person name="Staats M."/>
            <person name="Valdes J.H."/>
            <person name="Van Kan J.A.L."/>
        </authorList>
    </citation>
    <scope>NUCLEOTIDE SEQUENCE [LARGE SCALE GENOMIC DNA]</scope>
    <source>
        <strain evidence="1 2">MUCL435</strain>
    </source>
</reference>
<protein>
    <submittedName>
        <fullName evidence="1">Uncharacterized protein</fullName>
    </submittedName>
</protein>
<name>A0A4S8QI93_9HELO</name>
<keyword evidence="2" id="KW-1185">Reference proteome</keyword>
<gene>
    <name evidence="1" type="ORF">BGAL_0615g00060</name>
</gene>
<proteinExistence type="predicted"/>
<organism evidence="1 2">
    <name type="scientific">Botrytis galanthina</name>
    <dbReference type="NCBI Taxonomy" id="278940"/>
    <lineage>
        <taxon>Eukaryota</taxon>
        <taxon>Fungi</taxon>
        <taxon>Dikarya</taxon>
        <taxon>Ascomycota</taxon>
        <taxon>Pezizomycotina</taxon>
        <taxon>Leotiomycetes</taxon>
        <taxon>Helotiales</taxon>
        <taxon>Sclerotiniaceae</taxon>
        <taxon>Botrytis</taxon>
    </lineage>
</organism>
<comment type="caution">
    <text evidence="1">The sequence shown here is derived from an EMBL/GenBank/DDBJ whole genome shotgun (WGS) entry which is preliminary data.</text>
</comment>
<dbReference type="AlphaFoldDB" id="A0A4S8QI93"/>
<evidence type="ECO:0000313" key="1">
    <source>
        <dbReference type="EMBL" id="THV44577.1"/>
    </source>
</evidence>
<sequence>MSSTTAQDVLDILYKKVVLPLASSTGTFSGKDAAELDNLLQPVEKLLGKLDAPKLHDLEHNQDLSCDVDKKDLQDVKGGDLAMDNSLNRYAVKDFLLVLQHHEDPIRPLNAPSQPAYFCVDEQTAFNCFPLLRTLFGNVMRPVNSHLALHKDLFSPPADDDYIVFDPATTMVTKLLWENKIVYIEELLGSDLAKSQKNFASIKNETPETVMEFMKIWIIWHQERKMSFSGPGDLEMIETFIDRVLAMAKYFGAVVNEIEDPKTMRILCYLETSAPTPKIWHVQDLDNNIQAELNRVKNTEIRFIDTVPESHSKEEYRIFSKAKIFRKLPLLQTLYSHKRNGSLGDLADKLVYDPDISVQKREDYHSIGIYFQALMRSQFMKDQPGYTSVTTSTGRLGRAFTNLGTWAEGLTLRKLSSRDFQDLTDLAVFLGVKNASYDLFVYQSNLAKNTGKMNGNLDLGV</sequence>
<dbReference type="OrthoDB" id="3516801at2759"/>
<evidence type="ECO:0000313" key="2">
    <source>
        <dbReference type="Proteomes" id="UP000308671"/>
    </source>
</evidence>